<accession>A0ACB8D104</accession>
<evidence type="ECO:0000313" key="2">
    <source>
        <dbReference type="Proteomes" id="UP000821865"/>
    </source>
</evidence>
<protein>
    <submittedName>
        <fullName evidence="1">Uncharacterized protein</fullName>
    </submittedName>
</protein>
<proteinExistence type="predicted"/>
<gene>
    <name evidence="1" type="ORF">HPB49_025520</name>
</gene>
<sequence length="78" mass="8690">MNGAIKPCSGKSWASRIQRLDVYFALNDVSEDAKKRALFLGLYGADTFETVRALVVPKLPGEVSVTDLVTLFQRPFDR</sequence>
<organism evidence="1 2">
    <name type="scientific">Dermacentor silvarum</name>
    <name type="common">Tick</name>
    <dbReference type="NCBI Taxonomy" id="543639"/>
    <lineage>
        <taxon>Eukaryota</taxon>
        <taxon>Metazoa</taxon>
        <taxon>Ecdysozoa</taxon>
        <taxon>Arthropoda</taxon>
        <taxon>Chelicerata</taxon>
        <taxon>Arachnida</taxon>
        <taxon>Acari</taxon>
        <taxon>Parasitiformes</taxon>
        <taxon>Ixodida</taxon>
        <taxon>Ixodoidea</taxon>
        <taxon>Ixodidae</taxon>
        <taxon>Rhipicephalinae</taxon>
        <taxon>Dermacentor</taxon>
    </lineage>
</organism>
<dbReference type="EMBL" id="CM023473">
    <property type="protein sequence ID" value="KAH7955209.1"/>
    <property type="molecule type" value="Genomic_DNA"/>
</dbReference>
<evidence type="ECO:0000313" key="1">
    <source>
        <dbReference type="EMBL" id="KAH7955209.1"/>
    </source>
</evidence>
<reference evidence="1" key="1">
    <citation type="submission" date="2020-05" db="EMBL/GenBank/DDBJ databases">
        <title>Large-scale comparative analyses of tick genomes elucidate their genetic diversity and vector capacities.</title>
        <authorList>
            <person name="Jia N."/>
            <person name="Wang J."/>
            <person name="Shi W."/>
            <person name="Du L."/>
            <person name="Sun Y."/>
            <person name="Zhan W."/>
            <person name="Jiang J."/>
            <person name="Wang Q."/>
            <person name="Zhang B."/>
            <person name="Ji P."/>
            <person name="Sakyi L.B."/>
            <person name="Cui X."/>
            <person name="Yuan T."/>
            <person name="Jiang B."/>
            <person name="Yang W."/>
            <person name="Lam T.T.-Y."/>
            <person name="Chang Q."/>
            <person name="Ding S."/>
            <person name="Wang X."/>
            <person name="Zhu J."/>
            <person name="Ruan X."/>
            <person name="Zhao L."/>
            <person name="Wei J."/>
            <person name="Que T."/>
            <person name="Du C."/>
            <person name="Cheng J."/>
            <person name="Dai P."/>
            <person name="Han X."/>
            <person name="Huang E."/>
            <person name="Gao Y."/>
            <person name="Liu J."/>
            <person name="Shao H."/>
            <person name="Ye R."/>
            <person name="Li L."/>
            <person name="Wei W."/>
            <person name="Wang X."/>
            <person name="Wang C."/>
            <person name="Yang T."/>
            <person name="Huo Q."/>
            <person name="Li W."/>
            <person name="Guo W."/>
            <person name="Chen H."/>
            <person name="Zhou L."/>
            <person name="Ni X."/>
            <person name="Tian J."/>
            <person name="Zhou Y."/>
            <person name="Sheng Y."/>
            <person name="Liu T."/>
            <person name="Pan Y."/>
            <person name="Xia L."/>
            <person name="Li J."/>
            <person name="Zhao F."/>
            <person name="Cao W."/>
        </authorList>
    </citation>
    <scope>NUCLEOTIDE SEQUENCE</scope>
    <source>
        <strain evidence="1">Dsil-2018</strain>
    </source>
</reference>
<dbReference type="Proteomes" id="UP000821865">
    <property type="component" value="Chromosome 4"/>
</dbReference>
<name>A0ACB8D104_DERSI</name>
<keyword evidence="2" id="KW-1185">Reference proteome</keyword>
<comment type="caution">
    <text evidence="1">The sequence shown here is derived from an EMBL/GenBank/DDBJ whole genome shotgun (WGS) entry which is preliminary data.</text>
</comment>